<evidence type="ECO:0000313" key="3">
    <source>
        <dbReference type="Proteomes" id="UP001054945"/>
    </source>
</evidence>
<feature type="region of interest" description="Disordered" evidence="1">
    <location>
        <begin position="65"/>
        <end position="90"/>
    </location>
</feature>
<evidence type="ECO:0008006" key="4">
    <source>
        <dbReference type="Google" id="ProtNLM"/>
    </source>
</evidence>
<accession>A0AAV4Y3Y1</accession>
<evidence type="ECO:0000313" key="2">
    <source>
        <dbReference type="EMBL" id="GIZ01160.1"/>
    </source>
</evidence>
<feature type="compositionally biased region" description="Basic and acidic residues" evidence="1">
    <location>
        <begin position="69"/>
        <end position="90"/>
    </location>
</feature>
<proteinExistence type="predicted"/>
<sequence>MIILNDAFLDRWPAMGKSNLTPMKKKKKNLFLREFQTENRNAIQLNYMQVIKINKPMNNPWWGFGNSHEGMRNTKTESTRNTENECRSIL</sequence>
<protein>
    <recommendedName>
        <fullName evidence="4">Ycf1</fullName>
    </recommendedName>
</protein>
<dbReference type="AlphaFoldDB" id="A0AAV4Y3Y1"/>
<dbReference type="EMBL" id="BPLR01001262">
    <property type="protein sequence ID" value="GIZ01160.1"/>
    <property type="molecule type" value="Genomic_DNA"/>
</dbReference>
<keyword evidence="3" id="KW-1185">Reference proteome</keyword>
<comment type="caution">
    <text evidence="2">The sequence shown here is derived from an EMBL/GenBank/DDBJ whole genome shotgun (WGS) entry which is preliminary data.</text>
</comment>
<evidence type="ECO:0000256" key="1">
    <source>
        <dbReference type="SAM" id="MobiDB-lite"/>
    </source>
</evidence>
<dbReference type="Proteomes" id="UP001054945">
    <property type="component" value="Unassembled WGS sequence"/>
</dbReference>
<name>A0AAV4Y3Y1_CAEEX</name>
<gene>
    <name evidence="2" type="ORF">CEXT_354351</name>
</gene>
<reference evidence="2 3" key="1">
    <citation type="submission" date="2021-06" db="EMBL/GenBank/DDBJ databases">
        <title>Caerostris extrusa draft genome.</title>
        <authorList>
            <person name="Kono N."/>
            <person name="Arakawa K."/>
        </authorList>
    </citation>
    <scope>NUCLEOTIDE SEQUENCE [LARGE SCALE GENOMIC DNA]</scope>
</reference>
<organism evidence="2 3">
    <name type="scientific">Caerostris extrusa</name>
    <name type="common">Bark spider</name>
    <name type="synonym">Caerostris bankana</name>
    <dbReference type="NCBI Taxonomy" id="172846"/>
    <lineage>
        <taxon>Eukaryota</taxon>
        <taxon>Metazoa</taxon>
        <taxon>Ecdysozoa</taxon>
        <taxon>Arthropoda</taxon>
        <taxon>Chelicerata</taxon>
        <taxon>Arachnida</taxon>
        <taxon>Araneae</taxon>
        <taxon>Araneomorphae</taxon>
        <taxon>Entelegynae</taxon>
        <taxon>Araneoidea</taxon>
        <taxon>Araneidae</taxon>
        <taxon>Caerostris</taxon>
    </lineage>
</organism>